<comment type="caution">
    <text evidence="2">The sequence shown here is derived from an EMBL/GenBank/DDBJ whole genome shotgun (WGS) entry which is preliminary data.</text>
</comment>
<dbReference type="EMBL" id="ML978138">
    <property type="protein sequence ID" value="KAF2093480.1"/>
    <property type="molecule type" value="Genomic_DNA"/>
</dbReference>
<sequence length="299" mass="32683">MSRSLNFLLIIIPVSACCIRFISAQETPHREQHDQNQASAVCLIHEFPKPSWVENLAVMRNGSILATLMTKPQLYMPEVKSYPGSYAVWHIDLRRLRPQVSKIADVPEASFLNGMVYLGQLKHAVLLIDSTLGVVFKLELSTGKSLVAIDDPLMKKCSPEVLEGINDMKLYQKHDQAYLYFSNAYCGFLAHISINPDGTASGASSVIAYSNDPATYMIDDFAVARDVAAYVATGSENVITKVGADGKTAIISGNLNSTKIAEPTALASGRTRSDWNTLYVSTGGALAFPLMEMLSREDI</sequence>
<dbReference type="OrthoDB" id="9977941at2759"/>
<accession>A0A9P4I686</accession>
<dbReference type="PANTHER" id="PTHR42060:SF1">
    <property type="entry name" value="NHL REPEAT-CONTAINING PROTEIN"/>
    <property type="match status" value="1"/>
</dbReference>
<name>A0A9P4I686_9PEZI</name>
<evidence type="ECO:0000256" key="1">
    <source>
        <dbReference type="SAM" id="SignalP"/>
    </source>
</evidence>
<evidence type="ECO:0000313" key="3">
    <source>
        <dbReference type="Proteomes" id="UP000799772"/>
    </source>
</evidence>
<dbReference type="Gene3D" id="2.120.10.30">
    <property type="entry name" value="TolB, C-terminal domain"/>
    <property type="match status" value="1"/>
</dbReference>
<keyword evidence="1" id="KW-0732">Signal</keyword>
<proteinExistence type="predicted"/>
<evidence type="ECO:0000313" key="2">
    <source>
        <dbReference type="EMBL" id="KAF2093480.1"/>
    </source>
</evidence>
<dbReference type="InterPro" id="IPR052998">
    <property type="entry name" value="Hetero-Diels-Alderase-like"/>
</dbReference>
<protein>
    <submittedName>
        <fullName evidence="2">Uncharacterized protein</fullName>
    </submittedName>
</protein>
<feature type="chain" id="PRO_5040423111" evidence="1">
    <location>
        <begin position="25"/>
        <end position="299"/>
    </location>
</feature>
<dbReference type="SUPFAM" id="SSF63829">
    <property type="entry name" value="Calcium-dependent phosphotriesterase"/>
    <property type="match status" value="1"/>
</dbReference>
<dbReference type="PANTHER" id="PTHR42060">
    <property type="entry name" value="NHL REPEAT-CONTAINING PROTEIN-RELATED"/>
    <property type="match status" value="1"/>
</dbReference>
<feature type="signal peptide" evidence="1">
    <location>
        <begin position="1"/>
        <end position="24"/>
    </location>
</feature>
<organism evidence="2 3">
    <name type="scientific">Rhizodiscina lignyota</name>
    <dbReference type="NCBI Taxonomy" id="1504668"/>
    <lineage>
        <taxon>Eukaryota</taxon>
        <taxon>Fungi</taxon>
        <taxon>Dikarya</taxon>
        <taxon>Ascomycota</taxon>
        <taxon>Pezizomycotina</taxon>
        <taxon>Dothideomycetes</taxon>
        <taxon>Pleosporomycetidae</taxon>
        <taxon>Aulographales</taxon>
        <taxon>Rhizodiscinaceae</taxon>
        <taxon>Rhizodiscina</taxon>
    </lineage>
</organism>
<keyword evidence="3" id="KW-1185">Reference proteome</keyword>
<dbReference type="InterPro" id="IPR011042">
    <property type="entry name" value="6-blade_b-propeller_TolB-like"/>
</dbReference>
<reference evidence="2" key="1">
    <citation type="journal article" date="2020" name="Stud. Mycol.">
        <title>101 Dothideomycetes genomes: a test case for predicting lifestyles and emergence of pathogens.</title>
        <authorList>
            <person name="Haridas S."/>
            <person name="Albert R."/>
            <person name="Binder M."/>
            <person name="Bloem J."/>
            <person name="Labutti K."/>
            <person name="Salamov A."/>
            <person name="Andreopoulos B."/>
            <person name="Baker S."/>
            <person name="Barry K."/>
            <person name="Bills G."/>
            <person name="Bluhm B."/>
            <person name="Cannon C."/>
            <person name="Castanera R."/>
            <person name="Culley D."/>
            <person name="Daum C."/>
            <person name="Ezra D."/>
            <person name="Gonzalez J."/>
            <person name="Henrissat B."/>
            <person name="Kuo A."/>
            <person name="Liang C."/>
            <person name="Lipzen A."/>
            <person name="Lutzoni F."/>
            <person name="Magnuson J."/>
            <person name="Mondo S."/>
            <person name="Nolan M."/>
            <person name="Ohm R."/>
            <person name="Pangilinan J."/>
            <person name="Park H.-J."/>
            <person name="Ramirez L."/>
            <person name="Alfaro M."/>
            <person name="Sun H."/>
            <person name="Tritt A."/>
            <person name="Yoshinaga Y."/>
            <person name="Zwiers L.-H."/>
            <person name="Turgeon B."/>
            <person name="Goodwin S."/>
            <person name="Spatafora J."/>
            <person name="Crous P."/>
            <person name="Grigoriev I."/>
        </authorList>
    </citation>
    <scope>NUCLEOTIDE SEQUENCE</scope>
    <source>
        <strain evidence="2">CBS 133067</strain>
    </source>
</reference>
<gene>
    <name evidence="2" type="ORF">NA57DRAFT_61595</name>
</gene>
<dbReference type="Proteomes" id="UP000799772">
    <property type="component" value="Unassembled WGS sequence"/>
</dbReference>
<dbReference type="AlphaFoldDB" id="A0A9P4I686"/>